<evidence type="ECO:0000313" key="3">
    <source>
        <dbReference type="Proteomes" id="UP000054270"/>
    </source>
</evidence>
<reference evidence="3" key="1">
    <citation type="submission" date="2014-04" db="EMBL/GenBank/DDBJ databases">
        <title>Evolutionary Origins and Diversification of the Mycorrhizal Mutualists.</title>
        <authorList>
            <consortium name="DOE Joint Genome Institute"/>
            <consortium name="Mycorrhizal Genomics Consortium"/>
            <person name="Kohler A."/>
            <person name="Kuo A."/>
            <person name="Nagy L.G."/>
            <person name="Floudas D."/>
            <person name="Copeland A."/>
            <person name="Barry K.W."/>
            <person name="Cichocki N."/>
            <person name="Veneault-Fourrey C."/>
            <person name="LaButti K."/>
            <person name="Lindquist E.A."/>
            <person name="Lipzen A."/>
            <person name="Lundell T."/>
            <person name="Morin E."/>
            <person name="Murat C."/>
            <person name="Riley R."/>
            <person name="Ohm R."/>
            <person name="Sun H."/>
            <person name="Tunlid A."/>
            <person name="Henrissat B."/>
            <person name="Grigoriev I.V."/>
            <person name="Hibbett D.S."/>
            <person name="Martin F."/>
        </authorList>
    </citation>
    <scope>NUCLEOTIDE SEQUENCE [LARGE SCALE GENOMIC DNA]</scope>
    <source>
        <strain evidence="3">FD-334 SS-4</strain>
    </source>
</reference>
<feature type="compositionally biased region" description="Basic and acidic residues" evidence="1">
    <location>
        <begin position="327"/>
        <end position="351"/>
    </location>
</feature>
<dbReference type="Proteomes" id="UP000054270">
    <property type="component" value="Unassembled WGS sequence"/>
</dbReference>
<evidence type="ECO:0000313" key="2">
    <source>
        <dbReference type="EMBL" id="KJA13924.1"/>
    </source>
</evidence>
<accession>A0A0D2N3U9</accession>
<dbReference type="OrthoDB" id="3062029at2759"/>
<protein>
    <submittedName>
        <fullName evidence="2">Uncharacterized protein</fullName>
    </submittedName>
</protein>
<proteinExistence type="predicted"/>
<feature type="region of interest" description="Disordered" evidence="1">
    <location>
        <begin position="320"/>
        <end position="351"/>
    </location>
</feature>
<gene>
    <name evidence="2" type="ORF">HYPSUDRAFT_49520</name>
</gene>
<evidence type="ECO:0000256" key="1">
    <source>
        <dbReference type="SAM" id="MobiDB-lite"/>
    </source>
</evidence>
<dbReference type="EMBL" id="KN817705">
    <property type="protein sequence ID" value="KJA13924.1"/>
    <property type="molecule type" value="Genomic_DNA"/>
</dbReference>
<keyword evidence="3" id="KW-1185">Reference proteome</keyword>
<dbReference type="AlphaFoldDB" id="A0A0D2N3U9"/>
<organism evidence="2 3">
    <name type="scientific">Hypholoma sublateritium (strain FD-334 SS-4)</name>
    <dbReference type="NCBI Taxonomy" id="945553"/>
    <lineage>
        <taxon>Eukaryota</taxon>
        <taxon>Fungi</taxon>
        <taxon>Dikarya</taxon>
        <taxon>Basidiomycota</taxon>
        <taxon>Agaricomycotina</taxon>
        <taxon>Agaricomycetes</taxon>
        <taxon>Agaricomycetidae</taxon>
        <taxon>Agaricales</taxon>
        <taxon>Agaricineae</taxon>
        <taxon>Strophariaceae</taxon>
        <taxon>Hypholoma</taxon>
    </lineage>
</organism>
<name>A0A0D2N3U9_HYPSF</name>
<sequence>MISELQNSLASAFRKALQFLGMSLNAPIDDPLPFETLDKSGSDIERYINNLLNGYNAHGSLRMEQYMVTEMYHCKEDTRVGHEYVSAKVVGPRRTFYLVFERFRGLDNKDESITYTQGALAAEAQSEGEPLARRGILRGSSEAVQASCNTSLETIDDIADKVSPVRARNAVDRVSVSTTQTRPARWPHPASYISRTVTLKDPIQLYQVAVLAATVHYSAKTYKIDLTNCYFYAEAMIQVMKRHHRAVIGEDLRPKRMETGKVPYVGNTLLQNVCSNLPTNEQMSTIMESYQSALEDFERKARAKDDQLAEIDARARSEAARATSEAARADWEAQRRAEETARADQEAQKARDYEADIARLKQQLVATKPERYGAASHI</sequence>
<dbReference type="STRING" id="945553.A0A0D2N3U9"/>